<keyword evidence="2" id="KW-1185">Reference proteome</keyword>
<dbReference type="AlphaFoldDB" id="A0A1I0D480"/>
<protein>
    <submittedName>
        <fullName evidence="1">Uncharacterized protein</fullName>
    </submittedName>
</protein>
<dbReference type="EMBL" id="FOHN01000012">
    <property type="protein sequence ID" value="SET26268.1"/>
    <property type="molecule type" value="Genomic_DNA"/>
</dbReference>
<gene>
    <name evidence="1" type="ORF">SAMN04487772_11284</name>
</gene>
<dbReference type="Proteomes" id="UP000199800">
    <property type="component" value="Unassembled WGS sequence"/>
</dbReference>
<evidence type="ECO:0000313" key="2">
    <source>
        <dbReference type="Proteomes" id="UP000199800"/>
    </source>
</evidence>
<accession>A0A1I0D480</accession>
<sequence length="312" mass="36218">MNNITLHKSRKRNRNSLCIILMCVIIGICMAGCTKGKNEKMVIYGGDVLKYALCYYSTMDYQQSFAIPIISSKKIKSFQFESLDITGAGEYSVQCSDLYLEQSYKYKGWNVYWCVLQLGIENYEKRADFSIDAINFVINDREQKYKTPYFHIANTKGYNENIVEDGNDNMLFHGDTDLIYSKIPDDKENPVHTNVSILKKLKICDFCAFDFLNITNMKVLLSNGTGEVKDEFTKEQMVDYLFKKNDNVLFAYNLNYKQGIRTFDIVKTSKIILYKNQKKELCMFADNTGFFINNSENDKNIKEYIETLPVNK</sequence>
<dbReference type="RefSeq" id="WP_092477964.1">
    <property type="nucleotide sequence ID" value="NZ_FOHN01000012.1"/>
</dbReference>
<name>A0A1I0D480_9FIRM</name>
<proteinExistence type="predicted"/>
<organism evidence="1 2">
    <name type="scientific">[Clostridium] polysaccharolyticum</name>
    <dbReference type="NCBI Taxonomy" id="29364"/>
    <lineage>
        <taxon>Bacteria</taxon>
        <taxon>Bacillati</taxon>
        <taxon>Bacillota</taxon>
        <taxon>Clostridia</taxon>
        <taxon>Lachnospirales</taxon>
        <taxon>Lachnospiraceae</taxon>
    </lineage>
</organism>
<dbReference type="STRING" id="29364.SAMN04487772_11284"/>
<reference evidence="1 2" key="1">
    <citation type="submission" date="2016-10" db="EMBL/GenBank/DDBJ databases">
        <authorList>
            <person name="de Groot N.N."/>
        </authorList>
    </citation>
    <scope>NUCLEOTIDE SEQUENCE [LARGE SCALE GENOMIC DNA]</scope>
    <source>
        <strain evidence="1 2">DSM 1801</strain>
    </source>
</reference>
<evidence type="ECO:0000313" key="1">
    <source>
        <dbReference type="EMBL" id="SET26268.1"/>
    </source>
</evidence>